<dbReference type="CDD" id="cd06257">
    <property type="entry name" value="DnaJ"/>
    <property type="match status" value="1"/>
</dbReference>
<evidence type="ECO:0000256" key="1">
    <source>
        <dbReference type="SAM" id="Phobius"/>
    </source>
</evidence>
<protein>
    <recommendedName>
        <fullName evidence="2">J domain-containing protein</fullName>
    </recommendedName>
</protein>
<evidence type="ECO:0000313" key="3">
    <source>
        <dbReference type="EMBL" id="KAF7683406.1"/>
    </source>
</evidence>
<dbReference type="InterPro" id="IPR001623">
    <property type="entry name" value="DnaJ_domain"/>
</dbReference>
<keyword evidence="1" id="KW-1133">Transmembrane helix</keyword>
<keyword evidence="4" id="KW-1185">Reference proteome</keyword>
<evidence type="ECO:0000259" key="2">
    <source>
        <dbReference type="PROSITE" id="PS50076"/>
    </source>
</evidence>
<dbReference type="Proteomes" id="UP001516464">
    <property type="component" value="Unassembled WGS sequence"/>
</dbReference>
<name>A0ABQ7HZ29_9MICR</name>
<dbReference type="PROSITE" id="PS50076">
    <property type="entry name" value="DNAJ_2"/>
    <property type="match status" value="1"/>
</dbReference>
<accession>A0ABQ7HZ29</accession>
<dbReference type="Gene3D" id="1.10.287.110">
    <property type="entry name" value="DnaJ domain"/>
    <property type="match status" value="1"/>
</dbReference>
<keyword evidence="1" id="KW-0812">Transmembrane</keyword>
<keyword evidence="1" id="KW-0472">Membrane</keyword>
<dbReference type="EMBL" id="SBIQ01000089">
    <property type="protein sequence ID" value="KAF7683406.1"/>
    <property type="molecule type" value="Genomic_DNA"/>
</dbReference>
<gene>
    <name evidence="3" type="ORF">TCON_1384</name>
</gene>
<dbReference type="InterPro" id="IPR036869">
    <property type="entry name" value="J_dom_sf"/>
</dbReference>
<evidence type="ECO:0000313" key="4">
    <source>
        <dbReference type="Proteomes" id="UP001516464"/>
    </source>
</evidence>
<feature type="transmembrane region" description="Helical" evidence="1">
    <location>
        <begin position="116"/>
        <end position="142"/>
    </location>
</feature>
<dbReference type="SUPFAM" id="SSF46565">
    <property type="entry name" value="Chaperone J-domain"/>
    <property type="match status" value="1"/>
</dbReference>
<proteinExistence type="predicted"/>
<reference evidence="3 4" key="1">
    <citation type="submission" date="2019-01" db="EMBL/GenBank/DDBJ databases">
        <title>Genomes sequencing and comparative genomics of infectious freshwater microsporidia, Cucumispora dikerogammari and Thelohania contejeani.</title>
        <authorList>
            <person name="Cormier A."/>
            <person name="Giraud I."/>
            <person name="Wattier R."/>
            <person name="Teixeira M."/>
            <person name="Grandjean F."/>
            <person name="Rigaud T."/>
            <person name="Cordaux R."/>
        </authorList>
    </citation>
    <scope>NUCLEOTIDE SEQUENCE [LARGE SCALE GENOMIC DNA]</scope>
    <source>
        <strain evidence="3">T1</strain>
        <tissue evidence="3">Spores</tissue>
    </source>
</reference>
<feature type="domain" description="J" evidence="2">
    <location>
        <begin position="34"/>
        <end position="105"/>
    </location>
</feature>
<sequence length="185" mass="21936">MFIFYILNIFCSQRDYNNVISAIQSLHQNTSFHTFYELFDLPENASKKQIRKQYARLIKMDDPFSSPTLSHAQKESLLTQGYNILKDQREAYDMLLANKYYDILTGKSKPAVPKSYIFKSFLAVVLFLILDLTFWFGSYLRLQKRYSLMDKKEKKKLRKSINLELDFNSLITVKIIRKIKSIIFK</sequence>
<organism evidence="3 4">
    <name type="scientific">Astathelohania contejeani</name>
    <dbReference type="NCBI Taxonomy" id="164912"/>
    <lineage>
        <taxon>Eukaryota</taxon>
        <taxon>Fungi</taxon>
        <taxon>Fungi incertae sedis</taxon>
        <taxon>Microsporidia</taxon>
        <taxon>Astathelohaniidae</taxon>
        <taxon>Astathelohania</taxon>
    </lineage>
</organism>
<comment type="caution">
    <text evidence="3">The sequence shown here is derived from an EMBL/GenBank/DDBJ whole genome shotgun (WGS) entry which is preliminary data.</text>
</comment>